<keyword evidence="7 9" id="KW-0472">Membrane</keyword>
<keyword evidence="8" id="KW-0998">Cell outer membrane</keyword>
<dbReference type="Gene3D" id="2.40.160.20">
    <property type="match status" value="1"/>
</dbReference>
<dbReference type="PRINTS" id="PR01021">
    <property type="entry name" value="OMPADOMAIN"/>
</dbReference>
<evidence type="ECO:0000256" key="1">
    <source>
        <dbReference type="ARBA" id="ARBA00004571"/>
    </source>
</evidence>
<dbReference type="Gene3D" id="3.30.1330.60">
    <property type="entry name" value="OmpA-like domain"/>
    <property type="match status" value="1"/>
</dbReference>
<evidence type="ECO:0000256" key="10">
    <source>
        <dbReference type="SAM" id="MobiDB-lite"/>
    </source>
</evidence>
<feature type="signal peptide" evidence="11">
    <location>
        <begin position="1"/>
        <end position="17"/>
    </location>
</feature>
<dbReference type="PANTHER" id="PTHR30329:SF21">
    <property type="entry name" value="LIPOPROTEIN YIAD-RELATED"/>
    <property type="match status" value="1"/>
</dbReference>
<dbReference type="PRINTS" id="PR01023">
    <property type="entry name" value="NAFLGMOTY"/>
</dbReference>
<evidence type="ECO:0000256" key="9">
    <source>
        <dbReference type="PROSITE-ProRule" id="PRU00473"/>
    </source>
</evidence>
<dbReference type="InterPro" id="IPR006664">
    <property type="entry name" value="OMP_bac"/>
</dbReference>
<name>A0A2D3WCV9_9BACT</name>
<evidence type="ECO:0000259" key="12">
    <source>
        <dbReference type="PROSITE" id="PS51123"/>
    </source>
</evidence>
<dbReference type="SUPFAM" id="SSF103088">
    <property type="entry name" value="OmpA-like"/>
    <property type="match status" value="1"/>
</dbReference>
<reference evidence="13 14" key="1">
    <citation type="journal article" date="2017" name="Front. Microbiol.">
        <title>Comparative Genomic Analysis of the Class Epsilonproteobacteria and Proposed Reclassification to Epsilonbacteraeota (phyl. nov.).</title>
        <authorList>
            <person name="Waite D.W."/>
            <person name="Vanwonterghem I."/>
            <person name="Rinke C."/>
            <person name="Parks D.H."/>
            <person name="Zhang Y."/>
            <person name="Takai K."/>
            <person name="Sievert S.M."/>
            <person name="Simon J."/>
            <person name="Campbell B.J."/>
            <person name="Hanson T.E."/>
            <person name="Woyke T."/>
            <person name="Klotz M.G."/>
            <person name="Hugenholtz P."/>
        </authorList>
    </citation>
    <scope>NUCLEOTIDE SEQUENCE [LARGE SCALE GENOMIC DNA]</scope>
    <source>
        <strain evidence="13">UBA12443</strain>
    </source>
</reference>
<dbReference type="GO" id="GO:0046930">
    <property type="term" value="C:pore complex"/>
    <property type="evidence" value="ECO:0007669"/>
    <property type="project" value="UniProtKB-KW"/>
</dbReference>
<dbReference type="CDD" id="cd07185">
    <property type="entry name" value="OmpA_C-like"/>
    <property type="match status" value="1"/>
</dbReference>
<dbReference type="InterPro" id="IPR036737">
    <property type="entry name" value="OmpA-like_sf"/>
</dbReference>
<keyword evidence="4" id="KW-0812">Transmembrane</keyword>
<feature type="chain" id="PRO_5013709732" evidence="11">
    <location>
        <begin position="18"/>
        <end position="369"/>
    </location>
</feature>
<organism evidence="13 14">
    <name type="scientific">Sulfuricurvum kujiense</name>
    <dbReference type="NCBI Taxonomy" id="148813"/>
    <lineage>
        <taxon>Bacteria</taxon>
        <taxon>Pseudomonadati</taxon>
        <taxon>Campylobacterota</taxon>
        <taxon>Epsilonproteobacteria</taxon>
        <taxon>Campylobacterales</taxon>
        <taxon>Sulfurimonadaceae</taxon>
        <taxon>Sulfuricurvum</taxon>
    </lineage>
</organism>
<evidence type="ECO:0000313" key="14">
    <source>
        <dbReference type="Proteomes" id="UP000228859"/>
    </source>
</evidence>
<feature type="region of interest" description="Disordered" evidence="10">
    <location>
        <begin position="336"/>
        <end position="356"/>
    </location>
</feature>
<dbReference type="AlphaFoldDB" id="A0A2D3WCV9"/>
<evidence type="ECO:0000256" key="8">
    <source>
        <dbReference type="ARBA" id="ARBA00023237"/>
    </source>
</evidence>
<protein>
    <submittedName>
        <fullName evidence="13">Cell envelope biogenesis protein OmpA</fullName>
    </submittedName>
</protein>
<dbReference type="InterPro" id="IPR028974">
    <property type="entry name" value="TSP_type-3_rpt"/>
</dbReference>
<comment type="subcellular location">
    <subcellularLocation>
        <location evidence="1">Cell outer membrane</location>
        <topology evidence="1">Multi-pass membrane protein</topology>
    </subcellularLocation>
</comment>
<dbReference type="PANTHER" id="PTHR30329">
    <property type="entry name" value="STATOR ELEMENT OF FLAGELLAR MOTOR COMPLEX"/>
    <property type="match status" value="1"/>
</dbReference>
<keyword evidence="2" id="KW-0813">Transport</keyword>
<dbReference type="SUPFAM" id="SSF103647">
    <property type="entry name" value="TSP type-3 repeat"/>
    <property type="match status" value="1"/>
</dbReference>
<dbReference type="GO" id="GO:0015288">
    <property type="term" value="F:porin activity"/>
    <property type="evidence" value="ECO:0007669"/>
    <property type="project" value="UniProtKB-KW"/>
</dbReference>
<keyword evidence="5" id="KW-0406">Ion transport</keyword>
<dbReference type="Pfam" id="PF00691">
    <property type="entry name" value="OmpA"/>
    <property type="match status" value="1"/>
</dbReference>
<comment type="caution">
    <text evidence="13">The sequence shown here is derived from an EMBL/GenBank/DDBJ whole genome shotgun (WGS) entry which is preliminary data.</text>
</comment>
<evidence type="ECO:0000313" key="13">
    <source>
        <dbReference type="EMBL" id="DAB38258.1"/>
    </source>
</evidence>
<evidence type="ECO:0000256" key="11">
    <source>
        <dbReference type="SAM" id="SignalP"/>
    </source>
</evidence>
<dbReference type="GO" id="GO:0009279">
    <property type="term" value="C:cell outer membrane"/>
    <property type="evidence" value="ECO:0007669"/>
    <property type="project" value="UniProtKB-SubCell"/>
</dbReference>
<dbReference type="InterPro" id="IPR011250">
    <property type="entry name" value="OMP/PagP_B-barrel"/>
</dbReference>
<dbReference type="Proteomes" id="UP000228859">
    <property type="component" value="Unassembled WGS sequence"/>
</dbReference>
<dbReference type="SUPFAM" id="SSF56925">
    <property type="entry name" value="OMPA-like"/>
    <property type="match status" value="1"/>
</dbReference>
<dbReference type="InterPro" id="IPR050330">
    <property type="entry name" value="Bact_OuterMem_StrucFunc"/>
</dbReference>
<evidence type="ECO:0000256" key="7">
    <source>
        <dbReference type="ARBA" id="ARBA00023136"/>
    </source>
</evidence>
<dbReference type="InterPro" id="IPR006665">
    <property type="entry name" value="OmpA-like"/>
</dbReference>
<dbReference type="GO" id="GO:0006811">
    <property type="term" value="P:monoatomic ion transport"/>
    <property type="evidence" value="ECO:0007669"/>
    <property type="project" value="UniProtKB-KW"/>
</dbReference>
<sequence length="369" mass="38961">MKKLVFSSLLAATLLGASDYNYEVTPVVGYLWNSTSDETNPSAMGGVDNHAVYGVELQMNNACETIKPELSLLYGRDRAIGEADKTGVLTTMLNGVYEMPTDTMITPFAKAGLGYEWYTNTHPSDYDGILLDAGLGLKADITKQIALKLEALYLYKMNNNGVDGSNGEVHNVAALAGLTFSFDEKAAPVVAAVTAPVVAAVVAPEPKPEPKPVVVPAPVVQPAKAAAPIDSDKDGVMDDSDKCPGTPAGFKVDADGCPLKATLHLNFGTNSNKVDAQGAAKVAAFADFLKASPAYKATIIGHTDSTASDAYNQKLSEKRAEKVKSMLIEQGIEGDRLTSSGEGEKMPIASNATKAGRAENRRIEVDLCK</sequence>
<evidence type="ECO:0000256" key="3">
    <source>
        <dbReference type="ARBA" id="ARBA00022452"/>
    </source>
</evidence>
<gene>
    <name evidence="13" type="ORF">CFH83_06815</name>
</gene>
<dbReference type="EMBL" id="DLUI01000099">
    <property type="protein sequence ID" value="DAB38258.1"/>
    <property type="molecule type" value="Genomic_DNA"/>
</dbReference>
<evidence type="ECO:0000256" key="5">
    <source>
        <dbReference type="ARBA" id="ARBA00023065"/>
    </source>
</evidence>
<evidence type="ECO:0000256" key="6">
    <source>
        <dbReference type="ARBA" id="ARBA00023114"/>
    </source>
</evidence>
<dbReference type="GO" id="GO:0005509">
    <property type="term" value="F:calcium ion binding"/>
    <property type="evidence" value="ECO:0007669"/>
    <property type="project" value="InterPro"/>
</dbReference>
<accession>A0A2D3WCV9</accession>
<evidence type="ECO:0000256" key="2">
    <source>
        <dbReference type="ARBA" id="ARBA00022448"/>
    </source>
</evidence>
<evidence type="ECO:0000256" key="4">
    <source>
        <dbReference type="ARBA" id="ARBA00022692"/>
    </source>
</evidence>
<feature type="domain" description="OmpA-like" evidence="12">
    <location>
        <begin position="254"/>
        <end position="369"/>
    </location>
</feature>
<proteinExistence type="predicted"/>
<keyword evidence="6" id="KW-0626">Porin</keyword>
<dbReference type="RefSeq" id="WP_294893401.1">
    <property type="nucleotide sequence ID" value="NZ_DLUI01000099.1"/>
</dbReference>
<keyword evidence="11" id="KW-0732">Signal</keyword>
<keyword evidence="3" id="KW-1134">Transmembrane beta strand</keyword>
<dbReference type="PROSITE" id="PS51123">
    <property type="entry name" value="OMPA_2"/>
    <property type="match status" value="1"/>
</dbReference>